<sequence>MQGSEISNIIVARQCRRLVDSSCDESRKMRFVTWEEFEKVFQDKFYPRLFCDARRNEFIGLIQGEMTVTEYEKMFTELAKDCEIRIENVAIKVDLILFELDELDVILGTNFLTKYHIVLDCSNKEVRKLMKKGYIGYLAHIVDIEVATSQGQVTTLVLPLRHKCGGLITKVEFVSKLPLASIDQRRGWKFFTEGGKTSPFYQLQWSSLGSIAAFVKSYQLELPFLSASESLLLADVVPCLGMFSR</sequence>
<dbReference type="OrthoDB" id="786726at2759"/>
<organism evidence="2 4">
    <name type="scientific">Cucumis melo var. makuwa</name>
    <name type="common">Oriental melon</name>
    <dbReference type="NCBI Taxonomy" id="1194695"/>
    <lineage>
        <taxon>Eukaryota</taxon>
        <taxon>Viridiplantae</taxon>
        <taxon>Streptophyta</taxon>
        <taxon>Embryophyta</taxon>
        <taxon>Tracheophyta</taxon>
        <taxon>Spermatophyta</taxon>
        <taxon>Magnoliopsida</taxon>
        <taxon>eudicotyledons</taxon>
        <taxon>Gunneridae</taxon>
        <taxon>Pentapetalae</taxon>
        <taxon>rosids</taxon>
        <taxon>fabids</taxon>
        <taxon>Cucurbitales</taxon>
        <taxon>Cucurbitaceae</taxon>
        <taxon>Benincaseae</taxon>
        <taxon>Cucumis</taxon>
    </lineage>
</organism>
<proteinExistence type="predicted"/>
<evidence type="ECO:0000313" key="2">
    <source>
        <dbReference type="EMBL" id="TYK08910.1"/>
    </source>
</evidence>
<dbReference type="AlphaFoldDB" id="A0A5D3CC48"/>
<evidence type="ECO:0000313" key="3">
    <source>
        <dbReference type="Proteomes" id="UP000321393"/>
    </source>
</evidence>
<dbReference type="EMBL" id="SSTD01012164">
    <property type="protein sequence ID" value="TYK08910.1"/>
    <property type="molecule type" value="Genomic_DNA"/>
</dbReference>
<reference evidence="3 4" key="1">
    <citation type="submission" date="2019-08" db="EMBL/GenBank/DDBJ databases">
        <title>Draft genome sequences of two oriental melons (Cucumis melo L. var makuwa).</title>
        <authorList>
            <person name="Kwon S.-Y."/>
        </authorList>
    </citation>
    <scope>NUCLEOTIDE SEQUENCE [LARGE SCALE GENOMIC DNA]</scope>
    <source>
        <strain evidence="4">cv. Chang Bougi</strain>
        <strain evidence="3">cv. SW 3</strain>
        <tissue evidence="2">Leaf</tissue>
    </source>
</reference>
<accession>A0A5D3CC48</accession>
<dbReference type="Gene3D" id="2.40.70.10">
    <property type="entry name" value="Acid Proteases"/>
    <property type="match status" value="1"/>
</dbReference>
<dbReference type="EMBL" id="SSTE01012141">
    <property type="protein sequence ID" value="KAA0049651.1"/>
    <property type="molecule type" value="Genomic_DNA"/>
</dbReference>
<dbReference type="Proteomes" id="UP000321393">
    <property type="component" value="Unassembled WGS sequence"/>
</dbReference>
<dbReference type="Pfam" id="PF08284">
    <property type="entry name" value="RVP_2"/>
    <property type="match status" value="1"/>
</dbReference>
<evidence type="ECO:0000313" key="1">
    <source>
        <dbReference type="EMBL" id="KAA0049651.1"/>
    </source>
</evidence>
<dbReference type="Proteomes" id="UP000321947">
    <property type="component" value="Unassembled WGS sequence"/>
</dbReference>
<protein>
    <submittedName>
        <fullName evidence="2">Transposon Ty3-I Gag-Pol polyprotein</fullName>
    </submittedName>
</protein>
<gene>
    <name evidence="2" type="ORF">E5676_scaffold383G00190</name>
    <name evidence="1" type="ORF">E6C27_scaffold163G001190</name>
</gene>
<evidence type="ECO:0000313" key="4">
    <source>
        <dbReference type="Proteomes" id="UP000321947"/>
    </source>
</evidence>
<name>A0A5D3CC48_CUCMM</name>
<comment type="caution">
    <text evidence="2">The sequence shown here is derived from an EMBL/GenBank/DDBJ whole genome shotgun (WGS) entry which is preliminary data.</text>
</comment>
<dbReference type="InterPro" id="IPR021109">
    <property type="entry name" value="Peptidase_aspartic_dom_sf"/>
</dbReference>